<evidence type="ECO:0000313" key="3">
    <source>
        <dbReference type="WBParaSite" id="HPLM_0001072101-mRNA-1"/>
    </source>
</evidence>
<dbReference type="AlphaFoldDB" id="A0A0N4WIE2"/>
<gene>
    <name evidence="1" type="ORF">HPLM_LOCUS10713</name>
</gene>
<dbReference type="Proteomes" id="UP000268014">
    <property type="component" value="Unassembled WGS sequence"/>
</dbReference>
<sequence>METSLAPARGSRRSTIVGEIWCSLSEHINWVKRNTEHLACPQAICLGVLLYEITSSHRVFAQKPIIFDALYSNWIYSRTISNECRQFYVKNDCH</sequence>
<keyword evidence="2" id="KW-1185">Reference proteome</keyword>
<accession>A0A0N4WIE2</accession>
<dbReference type="EMBL" id="UZAF01017366">
    <property type="protein sequence ID" value="VDO40917.1"/>
    <property type="molecule type" value="Genomic_DNA"/>
</dbReference>
<evidence type="ECO:0000313" key="1">
    <source>
        <dbReference type="EMBL" id="VDO40917.1"/>
    </source>
</evidence>
<organism evidence="3">
    <name type="scientific">Haemonchus placei</name>
    <name type="common">Barber's pole worm</name>
    <dbReference type="NCBI Taxonomy" id="6290"/>
    <lineage>
        <taxon>Eukaryota</taxon>
        <taxon>Metazoa</taxon>
        <taxon>Ecdysozoa</taxon>
        <taxon>Nematoda</taxon>
        <taxon>Chromadorea</taxon>
        <taxon>Rhabditida</taxon>
        <taxon>Rhabditina</taxon>
        <taxon>Rhabditomorpha</taxon>
        <taxon>Strongyloidea</taxon>
        <taxon>Trichostrongylidae</taxon>
        <taxon>Haemonchus</taxon>
    </lineage>
</organism>
<dbReference type="WBParaSite" id="HPLM_0001072101-mRNA-1">
    <property type="protein sequence ID" value="HPLM_0001072101-mRNA-1"/>
    <property type="gene ID" value="HPLM_0001072101"/>
</dbReference>
<proteinExistence type="predicted"/>
<reference evidence="1 2" key="2">
    <citation type="submission" date="2018-11" db="EMBL/GenBank/DDBJ databases">
        <authorList>
            <consortium name="Pathogen Informatics"/>
        </authorList>
    </citation>
    <scope>NUCLEOTIDE SEQUENCE [LARGE SCALE GENOMIC DNA]</scope>
    <source>
        <strain evidence="1 2">MHpl1</strain>
    </source>
</reference>
<evidence type="ECO:0000313" key="2">
    <source>
        <dbReference type="Proteomes" id="UP000268014"/>
    </source>
</evidence>
<reference evidence="3" key="1">
    <citation type="submission" date="2017-02" db="UniProtKB">
        <authorList>
            <consortium name="WormBaseParasite"/>
        </authorList>
    </citation>
    <scope>IDENTIFICATION</scope>
</reference>
<protein>
    <submittedName>
        <fullName evidence="3">PK_Tyr_Ser-Thr domain-containing protein</fullName>
    </submittedName>
</protein>
<name>A0A0N4WIE2_HAEPC</name>